<gene>
    <name evidence="2" type="ORF">LPH55_12030</name>
</gene>
<keyword evidence="2" id="KW-0614">Plasmid</keyword>
<organism evidence="2 3">
    <name type="scientific">Xylella taiwanensis</name>
    <dbReference type="NCBI Taxonomy" id="1444770"/>
    <lineage>
        <taxon>Bacteria</taxon>
        <taxon>Pseudomonadati</taxon>
        <taxon>Pseudomonadota</taxon>
        <taxon>Gammaproteobacteria</taxon>
        <taxon>Lysobacterales</taxon>
        <taxon>Lysobacteraceae</taxon>
        <taxon>Xylella</taxon>
    </lineage>
</organism>
<feature type="chain" id="PRO_5046583808" description="Lipoprotein" evidence="1">
    <location>
        <begin position="23"/>
        <end position="56"/>
    </location>
</feature>
<evidence type="ECO:0008006" key="4">
    <source>
        <dbReference type="Google" id="ProtNLM"/>
    </source>
</evidence>
<dbReference type="Proteomes" id="UP001430701">
    <property type="component" value="Unassembled WGS sequence"/>
</dbReference>
<feature type="signal peptide" evidence="1">
    <location>
        <begin position="1"/>
        <end position="22"/>
    </location>
</feature>
<evidence type="ECO:0000256" key="1">
    <source>
        <dbReference type="SAM" id="SignalP"/>
    </source>
</evidence>
<keyword evidence="1" id="KW-0732">Signal</keyword>
<dbReference type="EMBL" id="JAJPPU010000005">
    <property type="protein sequence ID" value="MCD8474166.1"/>
    <property type="molecule type" value="Genomic_DNA"/>
</dbReference>
<evidence type="ECO:0000313" key="2">
    <source>
        <dbReference type="EMBL" id="MCD8474166.1"/>
    </source>
</evidence>
<name>A0ABS8TYM9_9GAMM</name>
<comment type="caution">
    <text evidence="2">The sequence shown here is derived from an EMBL/GenBank/DDBJ whole genome shotgun (WGS) entry which is preliminary data.</text>
</comment>
<reference evidence="2" key="1">
    <citation type="submission" date="2021-11" db="EMBL/GenBank/DDBJ databases">
        <title>Genome sequence of Xylella taiwanensis PLS432.</title>
        <authorList>
            <person name="Weng L.-W."/>
            <person name="Su C.-C."/>
            <person name="Tsai C.-W."/>
            <person name="Kuo C.-H."/>
        </authorList>
    </citation>
    <scope>NUCLEOTIDE SEQUENCE</scope>
    <source>
        <strain evidence="2">PLS432</strain>
        <plasmid evidence="2">pPLS432</plasmid>
    </source>
</reference>
<sequence>MKVKILMTAVSFALIAFISLTACQSHPQLKKVAKDAAEKPINTPEAAENIKKKYEK</sequence>
<keyword evidence="3" id="KW-1185">Reference proteome</keyword>
<accession>A0ABS8TYM9</accession>
<geneLocation type="plasmid" evidence="2">
    <name>pPLS432</name>
</geneLocation>
<dbReference type="RefSeq" id="WP_230428326.1">
    <property type="nucleotide sequence ID" value="NZ_CP087679.1"/>
</dbReference>
<evidence type="ECO:0000313" key="3">
    <source>
        <dbReference type="Proteomes" id="UP001430701"/>
    </source>
</evidence>
<proteinExistence type="predicted"/>
<dbReference type="PROSITE" id="PS51257">
    <property type="entry name" value="PROKAR_LIPOPROTEIN"/>
    <property type="match status" value="1"/>
</dbReference>
<protein>
    <recommendedName>
        <fullName evidence="4">Lipoprotein</fullName>
    </recommendedName>
</protein>